<evidence type="ECO:0000313" key="3">
    <source>
        <dbReference type="Proteomes" id="UP000606194"/>
    </source>
</evidence>
<reference evidence="2" key="2">
    <citation type="submission" date="2020-09" db="EMBL/GenBank/DDBJ databases">
        <authorList>
            <person name="Sun Q."/>
            <person name="Ohkuma M."/>
        </authorList>
    </citation>
    <scope>NUCLEOTIDE SEQUENCE</scope>
    <source>
        <strain evidence="2">JCM 4386</strain>
    </source>
</reference>
<evidence type="ECO:0000313" key="2">
    <source>
        <dbReference type="EMBL" id="GGR86544.1"/>
    </source>
</evidence>
<name>A0A918FUU5_9ACTN</name>
<protein>
    <submittedName>
        <fullName evidence="2">Uncharacterized protein</fullName>
    </submittedName>
</protein>
<proteinExistence type="predicted"/>
<keyword evidence="3" id="KW-1185">Reference proteome</keyword>
<accession>A0A918FUU5</accession>
<organism evidence="2 3">
    <name type="scientific">Streptomyces humidus</name>
    <dbReference type="NCBI Taxonomy" id="52259"/>
    <lineage>
        <taxon>Bacteria</taxon>
        <taxon>Bacillati</taxon>
        <taxon>Actinomycetota</taxon>
        <taxon>Actinomycetes</taxon>
        <taxon>Kitasatosporales</taxon>
        <taxon>Streptomycetaceae</taxon>
        <taxon>Streptomyces</taxon>
    </lineage>
</organism>
<dbReference type="AlphaFoldDB" id="A0A918FUU5"/>
<sequence>MWRVGHGAWAVRGMPCVWDGAVAGHGRVGSASVAAASRTRPCLARPFPRPGPRTAPDRSAPHHIAPGRSAPARGRGRDGWENPQPVDNRALPEQIALT</sequence>
<reference evidence="2" key="1">
    <citation type="journal article" date="2014" name="Int. J. Syst. Evol. Microbiol.">
        <title>Complete genome sequence of Corynebacterium casei LMG S-19264T (=DSM 44701T), isolated from a smear-ripened cheese.</title>
        <authorList>
            <consortium name="US DOE Joint Genome Institute (JGI-PGF)"/>
            <person name="Walter F."/>
            <person name="Albersmeier A."/>
            <person name="Kalinowski J."/>
            <person name="Ruckert C."/>
        </authorList>
    </citation>
    <scope>NUCLEOTIDE SEQUENCE</scope>
    <source>
        <strain evidence="2">JCM 4386</strain>
    </source>
</reference>
<gene>
    <name evidence="2" type="ORF">GCM10010269_27190</name>
</gene>
<dbReference type="Proteomes" id="UP000606194">
    <property type="component" value="Unassembled WGS sequence"/>
</dbReference>
<dbReference type="EMBL" id="BMTL01000009">
    <property type="protein sequence ID" value="GGR86544.1"/>
    <property type="molecule type" value="Genomic_DNA"/>
</dbReference>
<comment type="caution">
    <text evidence="2">The sequence shown here is derived from an EMBL/GenBank/DDBJ whole genome shotgun (WGS) entry which is preliminary data.</text>
</comment>
<feature type="region of interest" description="Disordered" evidence="1">
    <location>
        <begin position="42"/>
        <end position="98"/>
    </location>
</feature>
<evidence type="ECO:0000256" key="1">
    <source>
        <dbReference type="SAM" id="MobiDB-lite"/>
    </source>
</evidence>